<evidence type="ECO:0000259" key="1">
    <source>
        <dbReference type="Pfam" id="PF08406"/>
    </source>
</evidence>
<protein>
    <recommendedName>
        <fullName evidence="1">CbbQ/NirQ/NorQ C-terminal domain-containing protein</fullName>
    </recommendedName>
</protein>
<name>A0A383C9V6_9ZZZZ</name>
<feature type="non-terminal residue" evidence="2">
    <location>
        <position position="1"/>
    </location>
</feature>
<gene>
    <name evidence="2" type="ORF">METZ01_LOCUS481805</name>
</gene>
<dbReference type="InterPro" id="IPR013615">
    <property type="entry name" value="CbbQ_C"/>
</dbReference>
<proteinExistence type="predicted"/>
<dbReference type="Pfam" id="PF08406">
    <property type="entry name" value="CbbQ_C"/>
    <property type="match status" value="1"/>
</dbReference>
<accession>A0A383C9V6</accession>
<dbReference type="EMBL" id="UINC01207035">
    <property type="protein sequence ID" value="SVE28951.1"/>
    <property type="molecule type" value="Genomic_DNA"/>
</dbReference>
<reference evidence="2" key="1">
    <citation type="submission" date="2018-05" db="EMBL/GenBank/DDBJ databases">
        <authorList>
            <person name="Lanie J.A."/>
            <person name="Ng W.-L."/>
            <person name="Kazmierczak K.M."/>
            <person name="Andrzejewski T.M."/>
            <person name="Davidsen T.M."/>
            <person name="Wayne K.J."/>
            <person name="Tettelin H."/>
            <person name="Glass J.I."/>
            <person name="Rusch D."/>
            <person name="Podicherti R."/>
            <person name="Tsui H.-C.T."/>
            <person name="Winkler M.E."/>
        </authorList>
    </citation>
    <scope>NUCLEOTIDE SEQUENCE</scope>
</reference>
<feature type="domain" description="CbbQ/NirQ/NorQ C-terminal" evidence="1">
    <location>
        <begin position="1"/>
        <end position="27"/>
    </location>
</feature>
<evidence type="ECO:0000313" key="2">
    <source>
        <dbReference type="EMBL" id="SVE28951.1"/>
    </source>
</evidence>
<sequence>RAAQVAVTWSLTDDQEVQRSLEEVVTSIFE</sequence>
<dbReference type="AlphaFoldDB" id="A0A383C9V6"/>
<organism evidence="2">
    <name type="scientific">marine metagenome</name>
    <dbReference type="NCBI Taxonomy" id="408172"/>
    <lineage>
        <taxon>unclassified sequences</taxon>
        <taxon>metagenomes</taxon>
        <taxon>ecological metagenomes</taxon>
    </lineage>
</organism>